<dbReference type="Proteomes" id="UP001303046">
    <property type="component" value="Unassembled WGS sequence"/>
</dbReference>
<comment type="caution">
    <text evidence="1">The sequence shown here is derived from an EMBL/GenBank/DDBJ whole genome shotgun (WGS) entry which is preliminary data.</text>
</comment>
<accession>A0ABR1EV86</accession>
<organism evidence="1 2">
    <name type="scientific">Necator americanus</name>
    <name type="common">Human hookworm</name>
    <dbReference type="NCBI Taxonomy" id="51031"/>
    <lineage>
        <taxon>Eukaryota</taxon>
        <taxon>Metazoa</taxon>
        <taxon>Ecdysozoa</taxon>
        <taxon>Nematoda</taxon>
        <taxon>Chromadorea</taxon>
        <taxon>Rhabditida</taxon>
        <taxon>Rhabditina</taxon>
        <taxon>Rhabditomorpha</taxon>
        <taxon>Strongyloidea</taxon>
        <taxon>Ancylostomatidae</taxon>
        <taxon>Bunostominae</taxon>
        <taxon>Necator</taxon>
    </lineage>
</organism>
<evidence type="ECO:0000313" key="1">
    <source>
        <dbReference type="EMBL" id="KAK6766569.1"/>
    </source>
</evidence>
<protein>
    <submittedName>
        <fullName evidence="1">Uncharacterized protein</fullName>
    </submittedName>
</protein>
<dbReference type="EMBL" id="JAVFWL010000006">
    <property type="protein sequence ID" value="KAK6766569.1"/>
    <property type="molecule type" value="Genomic_DNA"/>
</dbReference>
<reference evidence="1 2" key="1">
    <citation type="submission" date="2023-08" db="EMBL/GenBank/DDBJ databases">
        <title>A Necator americanus chromosomal reference genome.</title>
        <authorList>
            <person name="Ilik V."/>
            <person name="Petrzelkova K.J."/>
            <person name="Pardy F."/>
            <person name="Fuh T."/>
            <person name="Niatou-Singa F.S."/>
            <person name="Gouil Q."/>
            <person name="Baker L."/>
            <person name="Ritchie M.E."/>
            <person name="Jex A.R."/>
            <person name="Gazzola D."/>
            <person name="Li H."/>
            <person name="Toshio Fujiwara R."/>
            <person name="Zhan B."/>
            <person name="Aroian R.V."/>
            <person name="Pafco B."/>
            <person name="Schwarz E.M."/>
        </authorList>
    </citation>
    <scope>NUCLEOTIDE SEQUENCE [LARGE SCALE GENOMIC DNA]</scope>
    <source>
        <strain evidence="1 2">Aroian</strain>
        <tissue evidence="1">Whole animal</tissue>
    </source>
</reference>
<gene>
    <name evidence="1" type="primary">Necator_chrX.g26237</name>
    <name evidence="1" type="ORF">RB195_026071</name>
</gene>
<sequence length="91" mass="10135">MLCALLTFSGWPQARRKSADMKSGPDAVPGFMLLIATRTFEGRIRGGDLPVGMIGLDIGVDERKSTLRETNCQEGFLRVQVFLYWIEAKVT</sequence>
<name>A0ABR1EV86_NECAM</name>
<evidence type="ECO:0000313" key="2">
    <source>
        <dbReference type="Proteomes" id="UP001303046"/>
    </source>
</evidence>
<proteinExistence type="predicted"/>
<keyword evidence="2" id="KW-1185">Reference proteome</keyword>